<feature type="region of interest" description="Disordered" evidence="1">
    <location>
        <begin position="1"/>
        <end position="92"/>
    </location>
</feature>
<dbReference type="Proteomes" id="UP000800082">
    <property type="component" value="Unassembled WGS sequence"/>
</dbReference>
<keyword evidence="3" id="KW-1185">Reference proteome</keyword>
<proteinExistence type="predicted"/>
<organism evidence="2 3">
    <name type="scientific">Didymella exigua CBS 183.55</name>
    <dbReference type="NCBI Taxonomy" id="1150837"/>
    <lineage>
        <taxon>Eukaryota</taxon>
        <taxon>Fungi</taxon>
        <taxon>Dikarya</taxon>
        <taxon>Ascomycota</taxon>
        <taxon>Pezizomycotina</taxon>
        <taxon>Dothideomycetes</taxon>
        <taxon>Pleosporomycetidae</taxon>
        <taxon>Pleosporales</taxon>
        <taxon>Pleosporineae</taxon>
        <taxon>Didymellaceae</taxon>
        <taxon>Didymella</taxon>
    </lineage>
</organism>
<name>A0A6A5S299_9PLEO</name>
<dbReference type="AlphaFoldDB" id="A0A6A5S299"/>
<feature type="region of interest" description="Disordered" evidence="1">
    <location>
        <begin position="309"/>
        <end position="354"/>
    </location>
</feature>
<sequence length="572" mass="63104">MATSGIVVQSFNGHTAYTDYPQGAFSKKEPRAPPLARPQPSRPHSRTQPIYTNWKDPEKYENMRPHDNRLEEITTKPERAPAPPAPRTSNDDFVIKKETPEKKRKHDEIKTMQTLHHQPVVDSARAVDMDEIHFDEPFRGFSYAATPDNTRWGPYHHDAFKPPNRPAHSGHAFYDEASIYGDSMLRSFNLAQSLSGDTLVPGSFVPGSYGTTELPHPAGNDSFVPSHFGTVEPPYTNGVDPFASASFNSAGPTHFGSAETFVPGPFGGAKPMYPTDNHAFVSAPFAAGSHNADVGDNRQEAFKQKYAHEQYSVSATPAKDSEASESENERPRKTPKLNKDGIPRKPRQPRPKLLRWNDDDWKNVCLGIVWACGEIGVQIPFEQAAQVVGEKCTAGALQQALLKLRGKQVEAGHSIPTLKMAWTRKNKPATPGAKTKASVEPEAHNPRKNPTRFEATQSFIVTLPRAYADQDREVLQAPYKWKRSSRKVKANIKQEQSPHTPQAGGSRYFEGLPATPQMNFYDTPPVTPFGQNTGYLQGMVLGGGEYANLLNTEGLHEVGSGWGDAADDVFGV</sequence>
<evidence type="ECO:0000313" key="2">
    <source>
        <dbReference type="EMBL" id="KAF1933534.1"/>
    </source>
</evidence>
<feature type="compositionally biased region" description="Basic and acidic residues" evidence="1">
    <location>
        <begin position="55"/>
        <end position="79"/>
    </location>
</feature>
<dbReference type="OrthoDB" id="3903267at2759"/>
<feature type="compositionally biased region" description="Basic residues" evidence="1">
    <location>
        <begin position="344"/>
        <end position="353"/>
    </location>
</feature>
<feature type="region of interest" description="Disordered" evidence="1">
    <location>
        <begin position="426"/>
        <end position="450"/>
    </location>
</feature>
<dbReference type="RefSeq" id="XP_033453782.1">
    <property type="nucleotide sequence ID" value="XM_033597693.1"/>
</dbReference>
<dbReference type="EMBL" id="ML978957">
    <property type="protein sequence ID" value="KAF1933534.1"/>
    <property type="molecule type" value="Genomic_DNA"/>
</dbReference>
<evidence type="ECO:0000256" key="1">
    <source>
        <dbReference type="SAM" id="MobiDB-lite"/>
    </source>
</evidence>
<evidence type="ECO:0000313" key="3">
    <source>
        <dbReference type="Proteomes" id="UP000800082"/>
    </source>
</evidence>
<feature type="compositionally biased region" description="Pro residues" evidence="1">
    <location>
        <begin position="32"/>
        <end position="41"/>
    </location>
</feature>
<dbReference type="GeneID" id="54355360"/>
<gene>
    <name evidence="2" type="ORF">M421DRAFT_88722</name>
</gene>
<accession>A0A6A5S299</accession>
<protein>
    <submittedName>
        <fullName evidence="2">Uncharacterized protein</fullName>
    </submittedName>
</protein>
<reference evidence="2" key="1">
    <citation type="journal article" date="2020" name="Stud. Mycol.">
        <title>101 Dothideomycetes genomes: a test case for predicting lifestyles and emergence of pathogens.</title>
        <authorList>
            <person name="Haridas S."/>
            <person name="Albert R."/>
            <person name="Binder M."/>
            <person name="Bloem J."/>
            <person name="Labutti K."/>
            <person name="Salamov A."/>
            <person name="Andreopoulos B."/>
            <person name="Baker S."/>
            <person name="Barry K."/>
            <person name="Bills G."/>
            <person name="Bluhm B."/>
            <person name="Cannon C."/>
            <person name="Castanera R."/>
            <person name="Culley D."/>
            <person name="Daum C."/>
            <person name="Ezra D."/>
            <person name="Gonzalez J."/>
            <person name="Henrissat B."/>
            <person name="Kuo A."/>
            <person name="Liang C."/>
            <person name="Lipzen A."/>
            <person name="Lutzoni F."/>
            <person name="Magnuson J."/>
            <person name="Mondo S."/>
            <person name="Nolan M."/>
            <person name="Ohm R."/>
            <person name="Pangilinan J."/>
            <person name="Park H.-J."/>
            <person name="Ramirez L."/>
            <person name="Alfaro M."/>
            <person name="Sun H."/>
            <person name="Tritt A."/>
            <person name="Yoshinaga Y."/>
            <person name="Zwiers L.-H."/>
            <person name="Turgeon B."/>
            <person name="Goodwin S."/>
            <person name="Spatafora J."/>
            <person name="Crous P."/>
            <person name="Grigoriev I."/>
        </authorList>
    </citation>
    <scope>NUCLEOTIDE SEQUENCE</scope>
    <source>
        <strain evidence="2">CBS 183.55</strain>
    </source>
</reference>
<feature type="compositionally biased region" description="Polar residues" evidence="1">
    <location>
        <begin position="1"/>
        <end position="15"/>
    </location>
</feature>
<feature type="compositionally biased region" description="Basic and acidic residues" evidence="1">
    <location>
        <begin position="319"/>
        <end position="343"/>
    </location>
</feature>